<dbReference type="PANTHER" id="PTHR23017">
    <property type="entry name" value="SERPENTINE RECEPTOR, CLASS X"/>
    <property type="match status" value="1"/>
</dbReference>
<feature type="transmembrane region" description="Helical" evidence="1">
    <location>
        <begin position="263"/>
        <end position="280"/>
    </location>
</feature>
<sequence length="413" mass="48067">MYSNDVYRSSDEYIQDFEDIEAGFLVFIPCFIGFLMTIIVIRGCYVLPAMRGTFGYLLKYNMISGIVAPINMGIFYFFGVLWDIKFVINNSQFFGLISTTLVPILQSQYLMISLNRFFALVTPTHYNQIYHQKIRGFYVSMCWMVPIIYTTMFAYYYDCSYKFFHYGWVFTYAISESCGSKFEALLRGVQGTLTYAMVLVDIITMSLLICFRKRVLKSKSAEFRKREVNFGQQVVIQGFVFMFYGILYALGNRWIPQTMSEKWRIFWTTAFSANLLPIITTTQPRHKKYNYQLNKAVKNFILFRSTLIMFADIVYQSGHEYVQDFEDIQVGLYIFTPCFIGFIMALIALRGCHVIPAMKSHFGYITRYQLFPQMIASSNSGIFYLFGICFLDFIVTSNSSSTCHQSMVSSLQH</sequence>
<evidence type="ECO:0000313" key="3">
    <source>
        <dbReference type="EMBL" id="CAI5453769.1"/>
    </source>
</evidence>
<feature type="transmembrane region" description="Helical" evidence="1">
    <location>
        <begin position="232"/>
        <end position="251"/>
    </location>
</feature>
<feature type="transmembrane region" description="Helical" evidence="1">
    <location>
        <begin position="370"/>
        <end position="395"/>
    </location>
</feature>
<feature type="transmembrane region" description="Helical" evidence="1">
    <location>
        <begin position="192"/>
        <end position="211"/>
    </location>
</feature>
<name>A0A9P1IZ86_9PELO</name>
<keyword evidence="4" id="KW-1185">Reference proteome</keyword>
<feature type="transmembrane region" description="Helical" evidence="1">
    <location>
        <begin position="20"/>
        <end position="41"/>
    </location>
</feature>
<dbReference type="AlphaFoldDB" id="A0A9P1IZ86"/>
<dbReference type="Proteomes" id="UP001152747">
    <property type="component" value="Unassembled WGS sequence"/>
</dbReference>
<keyword evidence="1" id="KW-1133">Transmembrane helix</keyword>
<dbReference type="InterPro" id="IPR019430">
    <property type="entry name" value="7TM_GPCR_serpentine_rcpt_Srx"/>
</dbReference>
<dbReference type="Gene3D" id="1.20.1070.10">
    <property type="entry name" value="Rhodopsin 7-helix transmembrane proteins"/>
    <property type="match status" value="1"/>
</dbReference>
<feature type="transmembrane region" description="Helical" evidence="1">
    <location>
        <begin position="330"/>
        <end position="349"/>
    </location>
</feature>
<keyword evidence="1" id="KW-0472">Membrane</keyword>
<dbReference type="SUPFAM" id="SSF81321">
    <property type="entry name" value="Family A G protein-coupled receptor-like"/>
    <property type="match status" value="1"/>
</dbReference>
<protein>
    <recommendedName>
        <fullName evidence="2">7TM GPCR serpentine receptor class x (Srx) domain-containing protein</fullName>
    </recommendedName>
</protein>
<dbReference type="Pfam" id="PF10328">
    <property type="entry name" value="7TM_GPCR_Srx"/>
    <property type="match status" value="1"/>
</dbReference>
<evidence type="ECO:0000259" key="2">
    <source>
        <dbReference type="Pfam" id="PF10328"/>
    </source>
</evidence>
<feature type="transmembrane region" description="Helical" evidence="1">
    <location>
        <begin position="93"/>
        <end position="115"/>
    </location>
</feature>
<dbReference type="PANTHER" id="PTHR23017:SF24">
    <property type="entry name" value="7TM GPCR SERPENTINE RECEPTOR CLASS X (SRX) DOMAIN-CONTAINING PROTEIN-RELATED"/>
    <property type="match status" value="1"/>
</dbReference>
<reference evidence="3" key="1">
    <citation type="submission" date="2022-11" db="EMBL/GenBank/DDBJ databases">
        <authorList>
            <person name="Kikuchi T."/>
        </authorList>
    </citation>
    <scope>NUCLEOTIDE SEQUENCE</scope>
    <source>
        <strain evidence="3">PS1010</strain>
    </source>
</reference>
<dbReference type="EMBL" id="CANHGI010000005">
    <property type="protein sequence ID" value="CAI5453769.1"/>
    <property type="molecule type" value="Genomic_DNA"/>
</dbReference>
<proteinExistence type="predicted"/>
<feature type="transmembrane region" description="Helical" evidence="1">
    <location>
        <begin position="62"/>
        <end position="81"/>
    </location>
</feature>
<dbReference type="OrthoDB" id="5825164at2759"/>
<feature type="transmembrane region" description="Helical" evidence="1">
    <location>
        <begin position="136"/>
        <end position="157"/>
    </location>
</feature>
<evidence type="ECO:0000313" key="4">
    <source>
        <dbReference type="Proteomes" id="UP001152747"/>
    </source>
</evidence>
<accession>A0A9P1IZ86</accession>
<feature type="transmembrane region" description="Helical" evidence="1">
    <location>
        <begin position="301"/>
        <end position="318"/>
    </location>
</feature>
<organism evidence="3 4">
    <name type="scientific">Caenorhabditis angaria</name>
    <dbReference type="NCBI Taxonomy" id="860376"/>
    <lineage>
        <taxon>Eukaryota</taxon>
        <taxon>Metazoa</taxon>
        <taxon>Ecdysozoa</taxon>
        <taxon>Nematoda</taxon>
        <taxon>Chromadorea</taxon>
        <taxon>Rhabditida</taxon>
        <taxon>Rhabditina</taxon>
        <taxon>Rhabditomorpha</taxon>
        <taxon>Rhabditoidea</taxon>
        <taxon>Rhabditidae</taxon>
        <taxon>Peloderinae</taxon>
        <taxon>Caenorhabditis</taxon>
    </lineage>
</organism>
<feature type="domain" description="7TM GPCR serpentine receptor class x (Srx)" evidence="2">
    <location>
        <begin position="27"/>
        <end position="275"/>
    </location>
</feature>
<keyword evidence="1" id="KW-0812">Transmembrane</keyword>
<evidence type="ECO:0000256" key="1">
    <source>
        <dbReference type="SAM" id="Phobius"/>
    </source>
</evidence>
<comment type="caution">
    <text evidence="3">The sequence shown here is derived from an EMBL/GenBank/DDBJ whole genome shotgun (WGS) entry which is preliminary data.</text>
</comment>
<gene>
    <name evidence="3" type="ORF">CAMP_LOCUS16406</name>
</gene>